<proteinExistence type="predicted"/>
<sequence>MKSVFHYMSQFKRTKLIMKQAIIPKKPEATAVDAFRPIGLQNCSIKIIAKALTRRLQKEIGKLIDLNQSGFLKGRSISETFVFAAELVQTCKKRKLPALVLKLDFAKVFDTVNWVGLDLVLQAQGFSVKWRNWIQSILSSSRSAVLVNGCPGPWISCKQGLRQGDPLSPYLFLLVADTLQALIKKYAQEIKHPIDSSAHCAMLQYADDMPIVIKGELRGLTIHFAAATGLTINYNKTQ</sequence>
<name>A0A811QTR0_9POAL</name>
<dbReference type="PANTHER" id="PTHR19446">
    <property type="entry name" value="REVERSE TRANSCRIPTASES"/>
    <property type="match status" value="1"/>
</dbReference>
<feature type="domain" description="Reverse transcriptase" evidence="1">
    <location>
        <begin position="4"/>
        <end position="238"/>
    </location>
</feature>
<evidence type="ECO:0000313" key="2">
    <source>
        <dbReference type="EMBL" id="CAD6264443.1"/>
    </source>
</evidence>
<dbReference type="OrthoDB" id="694486at2759"/>
<evidence type="ECO:0000259" key="1">
    <source>
        <dbReference type="PROSITE" id="PS50878"/>
    </source>
</evidence>
<dbReference type="Proteomes" id="UP000604825">
    <property type="component" value="Unassembled WGS sequence"/>
</dbReference>
<evidence type="ECO:0000313" key="3">
    <source>
        <dbReference type="Proteomes" id="UP000604825"/>
    </source>
</evidence>
<dbReference type="PROSITE" id="PS50878">
    <property type="entry name" value="RT_POL"/>
    <property type="match status" value="1"/>
</dbReference>
<dbReference type="AlphaFoldDB" id="A0A811QTR0"/>
<protein>
    <recommendedName>
        <fullName evidence="1">Reverse transcriptase domain-containing protein</fullName>
    </recommendedName>
</protein>
<dbReference type="CDD" id="cd01650">
    <property type="entry name" value="RT_nLTR_like"/>
    <property type="match status" value="1"/>
</dbReference>
<comment type="caution">
    <text evidence="2">The sequence shown here is derived from an EMBL/GenBank/DDBJ whole genome shotgun (WGS) entry which is preliminary data.</text>
</comment>
<dbReference type="InterPro" id="IPR000477">
    <property type="entry name" value="RT_dom"/>
</dbReference>
<dbReference type="InterPro" id="IPR043502">
    <property type="entry name" value="DNA/RNA_pol_sf"/>
</dbReference>
<keyword evidence="3" id="KW-1185">Reference proteome</keyword>
<reference evidence="2" key="1">
    <citation type="submission" date="2020-10" db="EMBL/GenBank/DDBJ databases">
        <authorList>
            <person name="Han B."/>
            <person name="Lu T."/>
            <person name="Zhao Q."/>
            <person name="Huang X."/>
            <person name="Zhao Y."/>
        </authorList>
    </citation>
    <scope>NUCLEOTIDE SEQUENCE</scope>
</reference>
<dbReference type="EMBL" id="CAJGYO010000013">
    <property type="protein sequence ID" value="CAD6264443.1"/>
    <property type="molecule type" value="Genomic_DNA"/>
</dbReference>
<organism evidence="2 3">
    <name type="scientific">Miscanthus lutarioriparius</name>
    <dbReference type="NCBI Taxonomy" id="422564"/>
    <lineage>
        <taxon>Eukaryota</taxon>
        <taxon>Viridiplantae</taxon>
        <taxon>Streptophyta</taxon>
        <taxon>Embryophyta</taxon>
        <taxon>Tracheophyta</taxon>
        <taxon>Spermatophyta</taxon>
        <taxon>Magnoliopsida</taxon>
        <taxon>Liliopsida</taxon>
        <taxon>Poales</taxon>
        <taxon>Poaceae</taxon>
        <taxon>PACMAD clade</taxon>
        <taxon>Panicoideae</taxon>
        <taxon>Andropogonodae</taxon>
        <taxon>Andropogoneae</taxon>
        <taxon>Saccharinae</taxon>
        <taxon>Miscanthus</taxon>
    </lineage>
</organism>
<dbReference type="SUPFAM" id="SSF56672">
    <property type="entry name" value="DNA/RNA polymerases"/>
    <property type="match status" value="1"/>
</dbReference>
<gene>
    <name evidence="2" type="ORF">NCGR_LOCUS47748</name>
</gene>
<accession>A0A811QTR0</accession>
<dbReference type="Pfam" id="PF00078">
    <property type="entry name" value="RVT_1"/>
    <property type="match status" value="1"/>
</dbReference>